<feature type="compositionally biased region" description="Basic and acidic residues" evidence="1">
    <location>
        <begin position="151"/>
        <end position="163"/>
    </location>
</feature>
<feature type="region of interest" description="Disordered" evidence="1">
    <location>
        <begin position="151"/>
        <end position="289"/>
    </location>
</feature>
<organism evidence="2 3">
    <name type="scientific">Marasmius tenuissimus</name>
    <dbReference type="NCBI Taxonomy" id="585030"/>
    <lineage>
        <taxon>Eukaryota</taxon>
        <taxon>Fungi</taxon>
        <taxon>Dikarya</taxon>
        <taxon>Basidiomycota</taxon>
        <taxon>Agaricomycotina</taxon>
        <taxon>Agaricomycetes</taxon>
        <taxon>Agaricomycetidae</taxon>
        <taxon>Agaricales</taxon>
        <taxon>Marasmiineae</taxon>
        <taxon>Marasmiaceae</taxon>
        <taxon>Marasmius</taxon>
    </lineage>
</organism>
<dbReference type="Proteomes" id="UP001437256">
    <property type="component" value="Unassembled WGS sequence"/>
</dbReference>
<feature type="compositionally biased region" description="Low complexity" evidence="1">
    <location>
        <begin position="219"/>
        <end position="228"/>
    </location>
</feature>
<protein>
    <submittedName>
        <fullName evidence="2">Uncharacterized protein</fullName>
    </submittedName>
</protein>
<evidence type="ECO:0000313" key="3">
    <source>
        <dbReference type="Proteomes" id="UP001437256"/>
    </source>
</evidence>
<name>A0ABR2ZI06_9AGAR</name>
<gene>
    <name evidence="2" type="ORF">AAF712_011868</name>
</gene>
<dbReference type="EMBL" id="JBBXMP010000140">
    <property type="protein sequence ID" value="KAL0061292.1"/>
    <property type="molecule type" value="Genomic_DNA"/>
</dbReference>
<keyword evidence="3" id="KW-1185">Reference proteome</keyword>
<evidence type="ECO:0000256" key="1">
    <source>
        <dbReference type="SAM" id="MobiDB-lite"/>
    </source>
</evidence>
<feature type="region of interest" description="Disordered" evidence="1">
    <location>
        <begin position="40"/>
        <end position="113"/>
    </location>
</feature>
<feature type="compositionally biased region" description="Polar residues" evidence="1">
    <location>
        <begin position="235"/>
        <end position="252"/>
    </location>
</feature>
<feature type="compositionally biased region" description="Polar residues" evidence="1">
    <location>
        <begin position="204"/>
        <end position="218"/>
    </location>
</feature>
<evidence type="ECO:0000313" key="2">
    <source>
        <dbReference type="EMBL" id="KAL0061292.1"/>
    </source>
</evidence>
<sequence length="289" mass="32155">MAGEVWAITRKPSAKFRGMDYPWSGVRVWTSRSILHTFYSPVPLDTNGDPPKERGKDNLSESRINDSSRPSRLYNHQRKPSETHYTPPLFSDASHSEDKAAEGEETEEEQAAGSRSLAILWAQAVVGALRANFRTGIAEWQLKVKTLLTRRQRESRESLELNGHHSSLGEPANNPLAHSPTSDSSGDIPFTPRSAGAPVPDSPSPLSTTNHHPSSFTFPSRSDSPISRPSKRCLQHNNSRIPLRRTLQQSGPRYTPQEPDLRNTSKLSFSTKHTDLYRSGHAPPADTTY</sequence>
<feature type="compositionally biased region" description="Basic and acidic residues" evidence="1">
    <location>
        <begin position="50"/>
        <end position="66"/>
    </location>
</feature>
<proteinExistence type="predicted"/>
<feature type="compositionally biased region" description="Polar residues" evidence="1">
    <location>
        <begin position="262"/>
        <end position="271"/>
    </location>
</feature>
<comment type="caution">
    <text evidence="2">The sequence shown here is derived from an EMBL/GenBank/DDBJ whole genome shotgun (WGS) entry which is preliminary data.</text>
</comment>
<reference evidence="2 3" key="1">
    <citation type="submission" date="2024-05" db="EMBL/GenBank/DDBJ databases">
        <title>A draft genome resource for the thread blight pathogen Marasmius tenuissimus strain MS-2.</title>
        <authorList>
            <person name="Yulfo-Soto G.E."/>
            <person name="Baruah I.K."/>
            <person name="Amoako-Attah I."/>
            <person name="Bukari Y."/>
            <person name="Meinhardt L.W."/>
            <person name="Bailey B.A."/>
            <person name="Cohen S.P."/>
        </authorList>
    </citation>
    <scope>NUCLEOTIDE SEQUENCE [LARGE SCALE GENOMIC DNA]</scope>
    <source>
        <strain evidence="2 3">MS-2</strain>
    </source>
</reference>
<accession>A0ABR2ZI06</accession>